<dbReference type="OrthoDB" id="5870453at2759"/>
<reference evidence="4" key="1">
    <citation type="submission" date="2020-12" db="UniProtKB">
        <authorList>
            <consortium name="WormBaseParasite"/>
        </authorList>
    </citation>
    <scope>IDENTIFICATION</scope>
    <source>
        <strain evidence="4">MHco3</strain>
    </source>
</reference>
<keyword evidence="3" id="KW-1185">Reference proteome</keyword>
<protein>
    <submittedName>
        <fullName evidence="4">Neur_chan_LBD domain-containing protein</fullName>
    </submittedName>
</protein>
<feature type="transmembrane region" description="Helical" evidence="1">
    <location>
        <begin position="362"/>
        <end position="385"/>
    </location>
</feature>
<organism evidence="3 4">
    <name type="scientific">Haemonchus contortus</name>
    <name type="common">Barber pole worm</name>
    <dbReference type="NCBI Taxonomy" id="6289"/>
    <lineage>
        <taxon>Eukaryota</taxon>
        <taxon>Metazoa</taxon>
        <taxon>Ecdysozoa</taxon>
        <taxon>Nematoda</taxon>
        <taxon>Chromadorea</taxon>
        <taxon>Rhabditida</taxon>
        <taxon>Rhabditina</taxon>
        <taxon>Rhabditomorpha</taxon>
        <taxon>Strongyloidea</taxon>
        <taxon>Trichostrongylidae</taxon>
        <taxon>Haemonchus</taxon>
    </lineage>
</organism>
<dbReference type="AlphaFoldDB" id="A0A7I4YM71"/>
<proteinExistence type="predicted"/>
<evidence type="ECO:0000313" key="3">
    <source>
        <dbReference type="Proteomes" id="UP000025227"/>
    </source>
</evidence>
<dbReference type="GO" id="GO:0005230">
    <property type="term" value="F:extracellular ligand-gated monoatomic ion channel activity"/>
    <property type="evidence" value="ECO:0007669"/>
    <property type="project" value="InterPro"/>
</dbReference>
<dbReference type="SUPFAM" id="SSF63712">
    <property type="entry name" value="Nicotinic receptor ligand binding domain-like"/>
    <property type="match status" value="1"/>
</dbReference>
<keyword evidence="2" id="KW-0732">Signal</keyword>
<dbReference type="WBParaSite" id="HCON_00114910-00001">
    <property type="protein sequence ID" value="HCON_00114910-00001"/>
    <property type="gene ID" value="HCON_00114910"/>
</dbReference>
<dbReference type="OMA" id="CFIHTAF"/>
<feature type="chain" id="PRO_5029908046" evidence="2">
    <location>
        <begin position="16"/>
        <end position="386"/>
    </location>
</feature>
<accession>A0A7I4YM71</accession>
<dbReference type="GO" id="GO:0016020">
    <property type="term" value="C:membrane"/>
    <property type="evidence" value="ECO:0007669"/>
    <property type="project" value="InterPro"/>
</dbReference>
<name>A0A7I4YM71_HAECO</name>
<feature type="transmembrane region" description="Helical" evidence="1">
    <location>
        <begin position="204"/>
        <end position="223"/>
    </location>
</feature>
<evidence type="ECO:0000313" key="4">
    <source>
        <dbReference type="WBParaSite" id="HCON_00114910-00001"/>
    </source>
</evidence>
<sequence>MRITWISMLVAAVTSLSLTERNEISRKFKYYYSSVRPTAPENYVTNVNGTFYRIVVEFHLIETRIRRRSLLVNAVIVYHWTDDRLILRELFDDFELPREFEPWLPRVRTIPAPHTVAVMLSPASGILSLYHRVKDTVACFSSEWKYPFESFICELPIENAGDELILVSTVRDLRPESQTVRVGAALATFPQPALLLSYSADWDFALLSVFLPSFLIVALVFFAQWKRRKVQVLVSLAAIMCMLILLVSSRPYLSATLLDLWISGCFIHTAFLLVVDLTLPARRLRCALLVNGDDERTTPKETFIKNGKRYSQAVGFMQKLANKVYSFMSQEEISTHVISTPSEPAAAQRSITATTLGERKKLALLTVAASYTLFIVAYCLILWSID</sequence>
<keyword evidence="1" id="KW-0812">Transmembrane</keyword>
<keyword evidence="1" id="KW-1133">Transmembrane helix</keyword>
<feature type="signal peptide" evidence="2">
    <location>
        <begin position="1"/>
        <end position="15"/>
    </location>
</feature>
<feature type="transmembrane region" description="Helical" evidence="1">
    <location>
        <begin position="260"/>
        <end position="279"/>
    </location>
</feature>
<evidence type="ECO:0000256" key="1">
    <source>
        <dbReference type="SAM" id="Phobius"/>
    </source>
</evidence>
<dbReference type="Proteomes" id="UP000025227">
    <property type="component" value="Unplaced"/>
</dbReference>
<keyword evidence="1" id="KW-0472">Membrane</keyword>
<feature type="transmembrane region" description="Helical" evidence="1">
    <location>
        <begin position="230"/>
        <end position="248"/>
    </location>
</feature>
<dbReference type="InterPro" id="IPR036734">
    <property type="entry name" value="Neur_chan_lig-bd_sf"/>
</dbReference>
<evidence type="ECO:0000256" key="2">
    <source>
        <dbReference type="SAM" id="SignalP"/>
    </source>
</evidence>